<evidence type="ECO:0000313" key="3">
    <source>
        <dbReference type="EMBL" id="CAI9764946.1"/>
    </source>
</evidence>
<reference evidence="3" key="1">
    <citation type="submission" date="2023-05" db="EMBL/GenBank/DDBJ databases">
        <authorList>
            <person name="Huff M."/>
        </authorList>
    </citation>
    <scope>NUCLEOTIDE SEQUENCE</scope>
</reference>
<organism evidence="3 4">
    <name type="scientific">Fraxinus pennsylvanica</name>
    <dbReference type="NCBI Taxonomy" id="56036"/>
    <lineage>
        <taxon>Eukaryota</taxon>
        <taxon>Viridiplantae</taxon>
        <taxon>Streptophyta</taxon>
        <taxon>Embryophyta</taxon>
        <taxon>Tracheophyta</taxon>
        <taxon>Spermatophyta</taxon>
        <taxon>Magnoliopsida</taxon>
        <taxon>eudicotyledons</taxon>
        <taxon>Gunneridae</taxon>
        <taxon>Pentapetalae</taxon>
        <taxon>asterids</taxon>
        <taxon>lamiids</taxon>
        <taxon>Lamiales</taxon>
        <taxon>Oleaceae</taxon>
        <taxon>Oleeae</taxon>
        <taxon>Fraxinus</taxon>
    </lineage>
</organism>
<feature type="domain" description="DC1" evidence="2">
    <location>
        <begin position="101"/>
        <end position="151"/>
    </location>
</feature>
<dbReference type="PANTHER" id="PTHR46288:SF27">
    <property type="entry name" value="CYSTEINE_HISTIDINE-RICH C1 DOMAIN FAMILY PROTEIN"/>
    <property type="match status" value="1"/>
</dbReference>
<dbReference type="Pfam" id="PF03107">
    <property type="entry name" value="C1_2"/>
    <property type="match status" value="2"/>
</dbReference>
<sequence>MKQINPNTKITREFVDLDGVIDGPRSKASGIRANCQGSDTFLVIPKNFRSKRGQGLRRAYSVFSVDAALLVYSLDEGGRAQALLFRGKRKIREMQQYVNHFSHRHPLELSEVHEEKEEKGAICSGCELEITGGSAYTCTKPKCTFILHNACFELPRQVRHKSHPKHPLSLHFSPPYSDREFRCDACGNSGHGFTFHCKTCKFDLHVACASLPEIEHREDHEHPLSLLYSSTPLPATVVPIWTVSKRFKNGVCKGFDIDILF</sequence>
<dbReference type="InterPro" id="IPR046349">
    <property type="entry name" value="C1-like_sf"/>
</dbReference>
<protein>
    <recommendedName>
        <fullName evidence="2">DC1 domain-containing protein</fullName>
    </recommendedName>
</protein>
<dbReference type="InterPro" id="IPR004146">
    <property type="entry name" value="DC1"/>
</dbReference>
<keyword evidence="1" id="KW-0677">Repeat</keyword>
<evidence type="ECO:0000256" key="1">
    <source>
        <dbReference type="ARBA" id="ARBA00022737"/>
    </source>
</evidence>
<evidence type="ECO:0000313" key="4">
    <source>
        <dbReference type="Proteomes" id="UP000834106"/>
    </source>
</evidence>
<dbReference type="PANTHER" id="PTHR46288">
    <property type="entry name" value="PHORBOL-ESTER/DAG-TYPE DOMAIN-CONTAINING PROTEIN"/>
    <property type="match status" value="1"/>
</dbReference>
<accession>A0AAD1ZBP5</accession>
<dbReference type="AlphaFoldDB" id="A0AAD1ZBP5"/>
<dbReference type="EMBL" id="OU503042">
    <property type="protein sequence ID" value="CAI9764946.1"/>
    <property type="molecule type" value="Genomic_DNA"/>
</dbReference>
<feature type="domain" description="DC1" evidence="2">
    <location>
        <begin position="161"/>
        <end position="209"/>
    </location>
</feature>
<proteinExistence type="predicted"/>
<evidence type="ECO:0000259" key="2">
    <source>
        <dbReference type="Pfam" id="PF03107"/>
    </source>
</evidence>
<dbReference type="Proteomes" id="UP000834106">
    <property type="component" value="Chromosome 7"/>
</dbReference>
<dbReference type="SUPFAM" id="SSF57889">
    <property type="entry name" value="Cysteine-rich domain"/>
    <property type="match status" value="2"/>
</dbReference>
<gene>
    <name evidence="3" type="ORF">FPE_LOCUS12376</name>
</gene>
<name>A0AAD1ZBP5_9LAMI</name>
<keyword evidence="4" id="KW-1185">Reference proteome</keyword>